<evidence type="ECO:0000313" key="2">
    <source>
        <dbReference type="EMBL" id="KOO53584.1"/>
    </source>
</evidence>
<evidence type="ECO:0008006" key="4">
    <source>
        <dbReference type="Google" id="ProtNLM"/>
    </source>
</evidence>
<sequence length="176" mass="18580">MADLAQMQHLAMGVLFVAAGGAELYYAAAVAYLPRRDVDALRWPHIIWGVCMAWIGVDFVVHPQRNEEETRRHVTMGIAIVAGSLGLALEKLSGDLEKDKPLTEAMRLIIAACSFGLAAVLLFTFPMPHADALPTVNVNATRDALNTTLTATLNATLNATVGGVGTAALNATSAAP</sequence>
<dbReference type="EMBL" id="JWZX01000168">
    <property type="protein sequence ID" value="KOO53584.1"/>
    <property type="molecule type" value="Genomic_DNA"/>
</dbReference>
<reference evidence="3" key="1">
    <citation type="journal article" date="2015" name="PLoS Genet.">
        <title>Genome Sequence and Transcriptome Analyses of Chrysochromulina tobin: Metabolic Tools for Enhanced Algal Fitness in the Prominent Order Prymnesiales (Haptophyceae).</title>
        <authorList>
            <person name="Hovde B.T."/>
            <person name="Deodato C.R."/>
            <person name="Hunsperger H.M."/>
            <person name="Ryken S.A."/>
            <person name="Yost W."/>
            <person name="Jha R.K."/>
            <person name="Patterson J."/>
            <person name="Monnat R.J. Jr."/>
            <person name="Barlow S.B."/>
            <person name="Starkenburg S.R."/>
            <person name="Cattolico R.A."/>
        </authorList>
    </citation>
    <scope>NUCLEOTIDE SEQUENCE</scope>
    <source>
        <strain evidence="3">CCMP291</strain>
    </source>
</reference>
<evidence type="ECO:0000313" key="3">
    <source>
        <dbReference type="Proteomes" id="UP000037460"/>
    </source>
</evidence>
<dbReference type="Proteomes" id="UP000037460">
    <property type="component" value="Unassembled WGS sequence"/>
</dbReference>
<keyword evidence="1" id="KW-1133">Transmembrane helix</keyword>
<organism evidence="2 3">
    <name type="scientific">Chrysochromulina tobinii</name>
    <dbReference type="NCBI Taxonomy" id="1460289"/>
    <lineage>
        <taxon>Eukaryota</taxon>
        <taxon>Haptista</taxon>
        <taxon>Haptophyta</taxon>
        <taxon>Prymnesiophyceae</taxon>
        <taxon>Prymnesiales</taxon>
        <taxon>Chrysochromulinaceae</taxon>
        <taxon>Chrysochromulina</taxon>
    </lineage>
</organism>
<evidence type="ECO:0000256" key="1">
    <source>
        <dbReference type="SAM" id="Phobius"/>
    </source>
</evidence>
<keyword evidence="1" id="KW-0472">Membrane</keyword>
<dbReference type="AlphaFoldDB" id="A0A0M0LRB8"/>
<dbReference type="OrthoDB" id="10663941at2759"/>
<protein>
    <recommendedName>
        <fullName evidence="4">Transmembrane protein</fullName>
    </recommendedName>
</protein>
<name>A0A0M0LRB8_9EUKA</name>
<proteinExistence type="predicted"/>
<keyword evidence="3" id="KW-1185">Reference proteome</keyword>
<gene>
    <name evidence="2" type="ORF">Ctob_011763</name>
</gene>
<keyword evidence="1" id="KW-0812">Transmembrane</keyword>
<comment type="caution">
    <text evidence="2">The sequence shown here is derived from an EMBL/GenBank/DDBJ whole genome shotgun (WGS) entry which is preliminary data.</text>
</comment>
<feature type="transmembrane region" description="Helical" evidence="1">
    <location>
        <begin position="12"/>
        <end position="33"/>
    </location>
</feature>
<accession>A0A0M0LRB8</accession>
<feature type="transmembrane region" description="Helical" evidence="1">
    <location>
        <begin position="105"/>
        <end position="125"/>
    </location>
</feature>